<feature type="transmembrane region" description="Helical" evidence="1">
    <location>
        <begin position="66"/>
        <end position="88"/>
    </location>
</feature>
<evidence type="ECO:0000256" key="1">
    <source>
        <dbReference type="SAM" id="Phobius"/>
    </source>
</evidence>
<evidence type="ECO:0000313" key="2">
    <source>
        <dbReference type="EMBL" id="ROP45580.1"/>
    </source>
</evidence>
<accession>A0A3N1HT33</accession>
<dbReference type="RefSeq" id="WP_199719824.1">
    <property type="nucleotide sequence ID" value="NZ_RJKN01000001.1"/>
</dbReference>
<sequence>MVALLLLLVALTAAPGWPQTADLLRRRGLLGLRRAALVAPLGLLAAAAVLAAAVGTPAGGPLGPQGLGATAVVVPAAVAAAVVAGGPWTTAVLEAVRRGQRADATISAVVLRGGAAIGALERAAVAATLLAGWPEGLAVVLAVKGLGRYDELRASTDAAERFIVGTFASGLWAAACTGVALLATR</sequence>
<keyword evidence="1" id="KW-1133">Transmembrane helix</keyword>
<feature type="transmembrane region" description="Helical" evidence="1">
    <location>
        <begin position="162"/>
        <end position="183"/>
    </location>
</feature>
<name>A0A3N1HT33_9ACTN</name>
<dbReference type="EMBL" id="RJKN01000001">
    <property type="protein sequence ID" value="ROP45580.1"/>
    <property type="molecule type" value="Genomic_DNA"/>
</dbReference>
<protein>
    <submittedName>
        <fullName evidence="2">Uncharacterized protein</fullName>
    </submittedName>
</protein>
<keyword evidence="1" id="KW-0812">Transmembrane</keyword>
<dbReference type="InParanoid" id="A0A3N1HT33"/>
<proteinExistence type="predicted"/>
<dbReference type="AlphaFoldDB" id="A0A3N1HT33"/>
<keyword evidence="1" id="KW-0472">Membrane</keyword>
<feature type="transmembrane region" description="Helical" evidence="1">
    <location>
        <begin position="34"/>
        <end position="54"/>
    </location>
</feature>
<keyword evidence="3" id="KW-1185">Reference proteome</keyword>
<comment type="caution">
    <text evidence="2">The sequence shown here is derived from an EMBL/GenBank/DDBJ whole genome shotgun (WGS) entry which is preliminary data.</text>
</comment>
<reference evidence="2 3" key="1">
    <citation type="journal article" date="2015" name="Stand. Genomic Sci.">
        <title>Genomic Encyclopedia of Bacterial and Archaeal Type Strains, Phase III: the genomes of soil and plant-associated and newly described type strains.</title>
        <authorList>
            <person name="Whitman W.B."/>
            <person name="Woyke T."/>
            <person name="Klenk H.P."/>
            <person name="Zhou Y."/>
            <person name="Lilburn T.G."/>
            <person name="Beck B.J."/>
            <person name="De Vos P."/>
            <person name="Vandamme P."/>
            <person name="Eisen J.A."/>
            <person name="Garrity G."/>
            <person name="Hugenholtz P."/>
            <person name="Kyrpides N.C."/>
        </authorList>
    </citation>
    <scope>NUCLEOTIDE SEQUENCE [LARGE SCALE GENOMIC DNA]</scope>
    <source>
        <strain evidence="2 3">CECT 7306</strain>
    </source>
</reference>
<gene>
    <name evidence="2" type="ORF">EDC03_0184</name>
</gene>
<dbReference type="Proteomes" id="UP000276232">
    <property type="component" value="Unassembled WGS sequence"/>
</dbReference>
<organism evidence="2 3">
    <name type="scientific">Pseudokineococcus lusitanus</name>
    <dbReference type="NCBI Taxonomy" id="763993"/>
    <lineage>
        <taxon>Bacteria</taxon>
        <taxon>Bacillati</taxon>
        <taxon>Actinomycetota</taxon>
        <taxon>Actinomycetes</taxon>
        <taxon>Kineosporiales</taxon>
        <taxon>Kineosporiaceae</taxon>
        <taxon>Pseudokineococcus</taxon>
    </lineage>
</organism>
<evidence type="ECO:0000313" key="3">
    <source>
        <dbReference type="Proteomes" id="UP000276232"/>
    </source>
</evidence>